<evidence type="ECO:0000313" key="2">
    <source>
        <dbReference type="Proteomes" id="UP000501793"/>
    </source>
</evidence>
<gene>
    <name evidence="1" type="ORF">FAVT5_0905</name>
</gene>
<organism evidence="1 2">
    <name type="scientific">Kyrpidia spormannii</name>
    <dbReference type="NCBI Taxonomy" id="2055160"/>
    <lineage>
        <taxon>Bacteria</taxon>
        <taxon>Bacillati</taxon>
        <taxon>Bacillota</taxon>
        <taxon>Bacilli</taxon>
        <taxon>Bacillales</taxon>
        <taxon>Alicyclobacillaceae</taxon>
        <taxon>Kyrpidia</taxon>
    </lineage>
</organism>
<reference evidence="1" key="1">
    <citation type="submission" date="2020-04" db="EMBL/GenBank/DDBJ databases">
        <authorList>
            <person name="Hogendoorn C."/>
        </authorList>
    </citation>
    <scope>NUCLEOTIDE SEQUENCE</scope>
    <source>
        <strain evidence="1">FAVT5</strain>
    </source>
</reference>
<keyword evidence="2" id="KW-1185">Reference proteome</keyword>
<name>A0ACA8Z6F8_9BACL</name>
<accession>A0ACA8Z6F8</accession>
<proteinExistence type="predicted"/>
<dbReference type="EMBL" id="LR792684">
    <property type="protein sequence ID" value="CAB3390508.1"/>
    <property type="molecule type" value="Genomic_DNA"/>
</dbReference>
<dbReference type="Proteomes" id="UP000501793">
    <property type="component" value="Chromosome"/>
</dbReference>
<sequence length="83" mass="8973">MRRWWCLAMMAVACLFVSGCWDRTELEEEGFVPSFAIDTGPAPGVYVYTFRIAVPREMSGPSSSPGGGGGGEEAGRRKKAANR</sequence>
<evidence type="ECO:0000313" key="1">
    <source>
        <dbReference type="EMBL" id="CAB3390508.1"/>
    </source>
</evidence>
<protein>
    <submittedName>
        <fullName evidence="1">Uncharacterized protein</fullName>
    </submittedName>
</protein>